<evidence type="ECO:0000256" key="2">
    <source>
        <dbReference type="ARBA" id="ARBA00008954"/>
    </source>
</evidence>
<protein>
    <submittedName>
        <fullName evidence="5">Aspartate aminotransferase family protein</fullName>
    </submittedName>
</protein>
<proteinExistence type="inferred from homology"/>
<name>A0A6B9GBR1_PANCY</name>
<dbReference type="Gene3D" id="3.90.1150.10">
    <property type="entry name" value="Aspartate Aminotransferase, domain 1"/>
    <property type="match status" value="1"/>
</dbReference>
<dbReference type="InterPro" id="IPR015424">
    <property type="entry name" value="PyrdxlP-dep_Trfase"/>
</dbReference>
<accession>A0A6B9GBR1</accession>
<dbReference type="InterPro" id="IPR005814">
    <property type="entry name" value="Aminotrans_3"/>
</dbReference>
<keyword evidence="5" id="KW-0032">Aminotransferase</keyword>
<keyword evidence="3 4" id="KW-0663">Pyridoxal phosphate</keyword>
<dbReference type="InterPro" id="IPR015422">
    <property type="entry name" value="PyrdxlP-dep_Trfase_small"/>
</dbReference>
<evidence type="ECO:0000256" key="4">
    <source>
        <dbReference type="RuleBase" id="RU003560"/>
    </source>
</evidence>
<geneLocation type="plasmid" evidence="6">
    <name>pne1b</name>
</geneLocation>
<dbReference type="CDD" id="cd00610">
    <property type="entry name" value="OAT_like"/>
    <property type="match status" value="1"/>
</dbReference>
<dbReference type="Pfam" id="PF00202">
    <property type="entry name" value="Aminotran_3"/>
    <property type="match status" value="1"/>
</dbReference>
<keyword evidence="5" id="KW-0808">Transferase</keyword>
<dbReference type="Proteomes" id="UP000502005">
    <property type="component" value="Plasmid pNE1B"/>
</dbReference>
<dbReference type="GO" id="GO:0008483">
    <property type="term" value="F:transaminase activity"/>
    <property type="evidence" value="ECO:0007669"/>
    <property type="project" value="UniProtKB-KW"/>
</dbReference>
<reference evidence="5 6" key="1">
    <citation type="submission" date="2017-11" db="EMBL/GenBank/DDBJ databases">
        <title>Genome sequence of Pantoea cypripedii NE1.</title>
        <authorList>
            <person name="Nascimento F.X."/>
        </authorList>
    </citation>
    <scope>NUCLEOTIDE SEQUENCE [LARGE SCALE GENOMIC DNA]</scope>
    <source>
        <strain evidence="5 6">NE1</strain>
        <plasmid evidence="6">pne1b</plasmid>
    </source>
</reference>
<dbReference type="GO" id="GO:0030170">
    <property type="term" value="F:pyridoxal phosphate binding"/>
    <property type="evidence" value="ECO:0007669"/>
    <property type="project" value="InterPro"/>
</dbReference>
<dbReference type="PANTHER" id="PTHR45688:SF13">
    <property type="entry name" value="ALANINE--GLYOXYLATE AMINOTRANSFERASE 2-LIKE"/>
    <property type="match status" value="1"/>
</dbReference>
<evidence type="ECO:0000313" key="5">
    <source>
        <dbReference type="EMBL" id="QGY33303.1"/>
    </source>
</evidence>
<evidence type="ECO:0000313" key="6">
    <source>
        <dbReference type="Proteomes" id="UP000502005"/>
    </source>
</evidence>
<dbReference type="SUPFAM" id="SSF53383">
    <property type="entry name" value="PLP-dependent transferases"/>
    <property type="match status" value="1"/>
</dbReference>
<comment type="similarity">
    <text evidence="2 4">Belongs to the class-III pyridoxal-phosphate-dependent aminotransferase family.</text>
</comment>
<gene>
    <name evidence="5" type="ORF">CUN67_28920</name>
</gene>
<comment type="cofactor">
    <cofactor evidence="1">
        <name>pyridoxal 5'-phosphate</name>
        <dbReference type="ChEBI" id="CHEBI:597326"/>
    </cofactor>
</comment>
<dbReference type="Gene3D" id="3.40.640.10">
    <property type="entry name" value="Type I PLP-dependent aspartate aminotransferase-like (Major domain)"/>
    <property type="match status" value="1"/>
</dbReference>
<dbReference type="PANTHER" id="PTHR45688">
    <property type="match status" value="1"/>
</dbReference>
<dbReference type="PIRSF" id="PIRSF000521">
    <property type="entry name" value="Transaminase_4ab_Lys_Orn"/>
    <property type="match status" value="1"/>
</dbReference>
<dbReference type="EMBL" id="CP024770">
    <property type="protein sequence ID" value="QGY33303.1"/>
    <property type="molecule type" value="Genomic_DNA"/>
</dbReference>
<dbReference type="PROSITE" id="PS00600">
    <property type="entry name" value="AA_TRANSFER_CLASS_3"/>
    <property type="match status" value="1"/>
</dbReference>
<dbReference type="AlphaFoldDB" id="A0A6B9GBR1"/>
<sequence>MANGFNPATTETLAAPVRQHIEQRTRLLGPAYRLFYSEPVEISRGEGVLLYDKQGNEYLDAYNNVVSVGHCHPKIIAAITAQMTKVCTHTRYMQDGILKYAEELLQTTDPVMRSSGHMMFTCTGSESNDLAMRIARHYTGKTGVIVTKEAYHGNSWLTAGFSPSLGKKSNLDPFLRTVDAPDSYRVPQDQIGAIMARQVAAQIEDMERHGGGFAAFIADSLFSSDGLYADPTDLLSQVAEVVHAAGGLMICDEVQSGFGRSGTHMWGHQRHNVQPDIITMGKPMGNGYPVAGIMVRHDIVESFGRDMRYFNTFGGNSVAIAAAQATLDVIREEQLMENAIAVGDFLLDGFKDIASRHEQLGDVRGCGLYFGLEMVKDRETKETDIDTALALVNQLRKQRVLISATGSDANILKIRPPLVFQKNHATRLLEEVEKAFTAL</sequence>
<evidence type="ECO:0000256" key="1">
    <source>
        <dbReference type="ARBA" id="ARBA00001933"/>
    </source>
</evidence>
<organism evidence="5 6">
    <name type="scientific">Pantoea cypripedii</name>
    <name type="common">Pectobacterium cypripedii</name>
    <name type="synonym">Erwinia cypripedii</name>
    <dbReference type="NCBI Taxonomy" id="55209"/>
    <lineage>
        <taxon>Bacteria</taxon>
        <taxon>Pseudomonadati</taxon>
        <taxon>Pseudomonadota</taxon>
        <taxon>Gammaproteobacteria</taxon>
        <taxon>Enterobacterales</taxon>
        <taxon>Erwiniaceae</taxon>
        <taxon>Pantoea</taxon>
    </lineage>
</organism>
<evidence type="ECO:0000256" key="3">
    <source>
        <dbReference type="ARBA" id="ARBA00022898"/>
    </source>
</evidence>
<dbReference type="InterPro" id="IPR015421">
    <property type="entry name" value="PyrdxlP-dep_Trfase_major"/>
</dbReference>
<keyword evidence="5" id="KW-0614">Plasmid</keyword>
<dbReference type="InterPro" id="IPR049704">
    <property type="entry name" value="Aminotrans_3_PPA_site"/>
</dbReference>